<comment type="similarity">
    <text evidence="1">Belongs to the arginase family. Agmatinase subfamily.</text>
</comment>
<name>A0A402D6M7_9BACT</name>
<dbReference type="SUPFAM" id="SSF52768">
    <property type="entry name" value="Arginase/deacetylase"/>
    <property type="match status" value="1"/>
</dbReference>
<dbReference type="PROSITE" id="PS51409">
    <property type="entry name" value="ARGINASE_2"/>
    <property type="match status" value="1"/>
</dbReference>
<dbReference type="AlphaFoldDB" id="A0A402D6M7"/>
<evidence type="ECO:0000256" key="3">
    <source>
        <dbReference type="ARBA" id="ARBA00022801"/>
    </source>
</evidence>
<sequence length="379" mass="41632">MKDSQAAEALRREAELPEAGWRKEVERGLELGLTAAPSIGDRTISTFSRGELPHFAGINTFLKAPYVEDVHKAGQFDAAVFGIPLDTGTTYRAGTRFGPQGVRRISALYGSYYFDLGIDLREQMTLCDLGDVFVIPANIEKAFDQISRAVSHVFRSGAFPIMIGGDHSIGYPCVRGVAPHVNGNIGIIHIDRHVDTQEKDMDERMHTTPWFHATNIENAPPKNLVQFGIGGWQVPRAGVKVARERGTTIMTMTDIMDMGLDKALDIAIEVASEGTEAVYLSFDIDSIDAGFVPGTGWPEPGGFTPREALRIVQRVARETNLCAMELVEVSPPYDVSDMTALMGTRVICDVLANLVFAEKLPRQRPTWLNSDPSTEPWAL</sequence>
<dbReference type="Gene3D" id="3.40.800.10">
    <property type="entry name" value="Ureohydrolase domain"/>
    <property type="match status" value="1"/>
</dbReference>
<organism evidence="5 6">
    <name type="scientific">Capsulimonas corticalis</name>
    <dbReference type="NCBI Taxonomy" id="2219043"/>
    <lineage>
        <taxon>Bacteria</taxon>
        <taxon>Bacillati</taxon>
        <taxon>Armatimonadota</taxon>
        <taxon>Armatimonadia</taxon>
        <taxon>Capsulimonadales</taxon>
        <taxon>Capsulimonadaceae</taxon>
        <taxon>Capsulimonas</taxon>
    </lineage>
</organism>
<accession>A0A402D6M7</accession>
<dbReference type="GO" id="GO:0008783">
    <property type="term" value="F:agmatinase activity"/>
    <property type="evidence" value="ECO:0007669"/>
    <property type="project" value="TreeGrafter"/>
</dbReference>
<reference evidence="5 6" key="1">
    <citation type="journal article" date="2019" name="Int. J. Syst. Evol. Microbiol.">
        <title>Capsulimonas corticalis gen. nov., sp. nov., an aerobic capsulated bacterium, of a novel bacterial order, Capsulimonadales ord. nov., of the class Armatimonadia of the phylum Armatimonadetes.</title>
        <authorList>
            <person name="Li J."/>
            <person name="Kudo C."/>
            <person name="Tonouchi A."/>
        </authorList>
    </citation>
    <scope>NUCLEOTIDE SEQUENCE [LARGE SCALE GENOMIC DNA]</scope>
    <source>
        <strain evidence="5 6">AX-7</strain>
    </source>
</reference>
<protein>
    <submittedName>
        <fullName evidence="5">Agmatinase</fullName>
    </submittedName>
</protein>
<dbReference type="FunCoup" id="A0A402D6M7">
    <property type="interactions" value="298"/>
</dbReference>
<proteinExistence type="inferred from homology"/>
<evidence type="ECO:0000313" key="5">
    <source>
        <dbReference type="EMBL" id="BDI30607.1"/>
    </source>
</evidence>
<evidence type="ECO:0000313" key="6">
    <source>
        <dbReference type="Proteomes" id="UP000287394"/>
    </source>
</evidence>
<dbReference type="InterPro" id="IPR020855">
    <property type="entry name" value="Ureohydrolase_Mn_BS"/>
</dbReference>
<dbReference type="PANTHER" id="PTHR11358">
    <property type="entry name" value="ARGINASE/AGMATINASE"/>
    <property type="match status" value="1"/>
</dbReference>
<dbReference type="EMBL" id="AP025739">
    <property type="protein sequence ID" value="BDI30607.1"/>
    <property type="molecule type" value="Genomic_DNA"/>
</dbReference>
<dbReference type="PANTHER" id="PTHR11358:SF26">
    <property type="entry name" value="GUANIDINO ACID HYDROLASE, MITOCHONDRIAL"/>
    <property type="match status" value="1"/>
</dbReference>
<evidence type="ECO:0000256" key="4">
    <source>
        <dbReference type="RuleBase" id="RU003684"/>
    </source>
</evidence>
<evidence type="ECO:0000256" key="1">
    <source>
        <dbReference type="ARBA" id="ARBA00009227"/>
    </source>
</evidence>
<dbReference type="Proteomes" id="UP000287394">
    <property type="component" value="Chromosome"/>
</dbReference>
<evidence type="ECO:0000256" key="2">
    <source>
        <dbReference type="ARBA" id="ARBA00022723"/>
    </source>
</evidence>
<keyword evidence="2" id="KW-0479">Metal-binding</keyword>
<dbReference type="CDD" id="cd09990">
    <property type="entry name" value="Agmatinase-like"/>
    <property type="match status" value="1"/>
</dbReference>
<keyword evidence="3 4" id="KW-0378">Hydrolase</keyword>
<dbReference type="KEGG" id="ccot:CCAX7_26580"/>
<dbReference type="Pfam" id="PF00491">
    <property type="entry name" value="Arginase"/>
    <property type="match status" value="1"/>
</dbReference>
<dbReference type="PROSITE" id="PS01053">
    <property type="entry name" value="ARGINASE_1"/>
    <property type="match status" value="1"/>
</dbReference>
<dbReference type="InterPro" id="IPR023696">
    <property type="entry name" value="Ureohydrolase_dom_sf"/>
</dbReference>
<dbReference type="GO" id="GO:0046872">
    <property type="term" value="F:metal ion binding"/>
    <property type="evidence" value="ECO:0007669"/>
    <property type="project" value="UniProtKB-KW"/>
</dbReference>
<gene>
    <name evidence="5" type="ORF">CCAX7_26580</name>
</gene>
<dbReference type="GO" id="GO:0033389">
    <property type="term" value="P:putrescine biosynthetic process from arginine, via agmatine"/>
    <property type="evidence" value="ECO:0007669"/>
    <property type="project" value="TreeGrafter"/>
</dbReference>
<dbReference type="InterPro" id="IPR006035">
    <property type="entry name" value="Ureohydrolase"/>
</dbReference>
<dbReference type="PRINTS" id="PR00116">
    <property type="entry name" value="ARGINASE"/>
</dbReference>
<keyword evidence="6" id="KW-1185">Reference proteome</keyword>